<organism evidence="2 3">
    <name type="scientific">Algibacter lectus</name>
    <dbReference type="NCBI Taxonomy" id="221126"/>
    <lineage>
        <taxon>Bacteria</taxon>
        <taxon>Pseudomonadati</taxon>
        <taxon>Bacteroidota</taxon>
        <taxon>Flavobacteriia</taxon>
        <taxon>Flavobacteriales</taxon>
        <taxon>Flavobacteriaceae</taxon>
        <taxon>Algibacter</taxon>
    </lineage>
</organism>
<protein>
    <submittedName>
        <fullName evidence="2">Uncharacterized protein</fullName>
    </submittedName>
</protein>
<dbReference type="Proteomes" id="UP000029643">
    <property type="component" value="Unassembled WGS sequence"/>
</dbReference>
<keyword evidence="1" id="KW-1133">Transmembrane helix</keyword>
<dbReference type="AlphaFoldDB" id="A0A090X4P9"/>
<dbReference type="STRING" id="221126.SAMN04489722_105170"/>
<feature type="transmembrane region" description="Helical" evidence="1">
    <location>
        <begin position="100"/>
        <end position="124"/>
    </location>
</feature>
<reference evidence="2" key="1">
    <citation type="journal article" date="2014" name="Genome Announc.">
        <title>Draft Genome Sequences of Marine Flavobacterium Algibacter lectus Strains SS8 and NR4.</title>
        <authorList>
            <person name="Takatani N."/>
            <person name="Nakanishi M."/>
            <person name="Meirelles P."/>
            <person name="Mino S."/>
            <person name="Suda W."/>
            <person name="Oshima K."/>
            <person name="Hattori M."/>
            <person name="Ohkuma M."/>
            <person name="Hosokawa M."/>
            <person name="Miyashita K."/>
            <person name="Thompson F.L."/>
            <person name="Niwa A."/>
            <person name="Sawabe T."/>
            <person name="Sawabe T."/>
        </authorList>
    </citation>
    <scope>NUCLEOTIDE SEQUENCE [LARGE SCALE GENOMIC DNA]</scope>
    <source>
        <strain evidence="2">JCM 19274</strain>
    </source>
</reference>
<evidence type="ECO:0000313" key="2">
    <source>
        <dbReference type="EMBL" id="GAL78162.1"/>
    </source>
</evidence>
<sequence>MNWKNTYLLSITVIILTVVASIITNYQYGFTPPNLIGNTLTFIKLFIFFSFINILNKSITAKAIKKYLRPLEYALYIFITLNIIAVVTLTFQLITRPDLFAHFQIIISYALQIFTIYLAINAFYLRKKILGKYNAVQKINYTPTDVNALKTKTYNTIDDRLSLCKRCVNKAFDSKTGLICGLDNAKPSFDTYCTDFIVNEAETERIDKTEAIEKPGFFGSWKGALVMSILGFARFAMRGLDDPFGVVFLALGLGWLVIVLTSRKSN</sequence>
<dbReference type="RefSeq" id="WP_042495715.1">
    <property type="nucleotide sequence ID" value="NZ_BBNU01000002.1"/>
</dbReference>
<keyword evidence="1" id="KW-0472">Membrane</keyword>
<gene>
    <name evidence="2" type="ORF">JCM19274_4661</name>
</gene>
<feature type="transmembrane region" description="Helical" evidence="1">
    <location>
        <begin position="35"/>
        <end position="52"/>
    </location>
</feature>
<feature type="transmembrane region" description="Helical" evidence="1">
    <location>
        <begin position="7"/>
        <end position="29"/>
    </location>
</feature>
<evidence type="ECO:0000313" key="3">
    <source>
        <dbReference type="Proteomes" id="UP000029643"/>
    </source>
</evidence>
<feature type="transmembrane region" description="Helical" evidence="1">
    <location>
        <begin position="217"/>
        <end position="237"/>
    </location>
</feature>
<dbReference type="EMBL" id="BBNU01000002">
    <property type="protein sequence ID" value="GAL78162.1"/>
    <property type="molecule type" value="Genomic_DNA"/>
</dbReference>
<feature type="transmembrane region" description="Helical" evidence="1">
    <location>
        <begin position="73"/>
        <end position="94"/>
    </location>
</feature>
<evidence type="ECO:0000256" key="1">
    <source>
        <dbReference type="SAM" id="Phobius"/>
    </source>
</evidence>
<accession>A0A090X4P9</accession>
<name>A0A090X4P9_9FLAO</name>
<proteinExistence type="predicted"/>
<feature type="transmembrane region" description="Helical" evidence="1">
    <location>
        <begin position="243"/>
        <end position="261"/>
    </location>
</feature>
<comment type="caution">
    <text evidence="2">The sequence shown here is derived from an EMBL/GenBank/DDBJ whole genome shotgun (WGS) entry which is preliminary data.</text>
</comment>
<keyword evidence="1" id="KW-0812">Transmembrane</keyword>